<comment type="cofactor">
    <cofactor evidence="3">
        <name>Zn(2+)</name>
        <dbReference type="ChEBI" id="CHEBI:29105"/>
    </cofactor>
</comment>
<keyword evidence="24" id="KW-1185">Reference proteome</keyword>
<dbReference type="Proteomes" id="UP000472971">
    <property type="component" value="Unassembled WGS sequence"/>
</dbReference>
<dbReference type="NCBIfam" id="TIGR01357">
    <property type="entry name" value="aroB"/>
    <property type="match status" value="1"/>
</dbReference>
<protein>
    <recommendedName>
        <fullName evidence="8 18">3-dehydroquinate synthase</fullName>
        <shortName evidence="18">DHQS</shortName>
        <ecNumber evidence="7 18">4.2.3.4</ecNumber>
    </recommendedName>
</protein>
<keyword evidence="14 18" id="KW-0520">NAD</keyword>
<evidence type="ECO:0000256" key="9">
    <source>
        <dbReference type="ARBA" id="ARBA00022490"/>
    </source>
</evidence>
<evidence type="ECO:0000256" key="8">
    <source>
        <dbReference type="ARBA" id="ARBA00017684"/>
    </source>
</evidence>
<comment type="caution">
    <text evidence="23">The sequence shown here is derived from an EMBL/GenBank/DDBJ whole genome shotgun (WGS) entry which is preliminary data.</text>
</comment>
<keyword evidence="12 18" id="KW-0547">Nucleotide-binding</keyword>
<gene>
    <name evidence="18" type="primary">aroB</name>
    <name evidence="23" type="ORF">G4D64_02735</name>
    <name evidence="22" type="ORF">H1Z61_02740</name>
</gene>
<dbReference type="EC" id="4.2.3.4" evidence="7 18"/>
<evidence type="ECO:0000256" key="13">
    <source>
        <dbReference type="ARBA" id="ARBA00022833"/>
    </source>
</evidence>
<dbReference type="GO" id="GO:0005737">
    <property type="term" value="C:cytoplasm"/>
    <property type="evidence" value="ECO:0007669"/>
    <property type="project" value="UniProtKB-SubCell"/>
</dbReference>
<evidence type="ECO:0000313" key="22">
    <source>
        <dbReference type="EMBL" id="MBA4536083.1"/>
    </source>
</evidence>
<evidence type="ECO:0000256" key="18">
    <source>
        <dbReference type="HAMAP-Rule" id="MF_00110"/>
    </source>
</evidence>
<feature type="transmembrane region" description="Helical" evidence="19">
    <location>
        <begin position="98"/>
        <end position="119"/>
    </location>
</feature>
<comment type="subcellular location">
    <subcellularLocation>
        <location evidence="4 18">Cytoplasm</location>
    </subcellularLocation>
</comment>
<evidence type="ECO:0000259" key="20">
    <source>
        <dbReference type="Pfam" id="PF01761"/>
    </source>
</evidence>
<feature type="binding site" evidence="18">
    <location>
        <begin position="71"/>
        <end position="76"/>
    </location>
    <ligand>
        <name>NAD(+)</name>
        <dbReference type="ChEBI" id="CHEBI:57540"/>
    </ligand>
</feature>
<evidence type="ECO:0000256" key="6">
    <source>
        <dbReference type="ARBA" id="ARBA00005412"/>
    </source>
</evidence>
<dbReference type="GO" id="GO:0008652">
    <property type="term" value="P:amino acid biosynthetic process"/>
    <property type="evidence" value="ECO:0007669"/>
    <property type="project" value="UniProtKB-KW"/>
</dbReference>
<evidence type="ECO:0000256" key="4">
    <source>
        <dbReference type="ARBA" id="ARBA00004496"/>
    </source>
</evidence>
<keyword evidence="10 18" id="KW-0028">Amino-acid biosynthesis</keyword>
<dbReference type="CDD" id="cd08195">
    <property type="entry name" value="DHQS"/>
    <property type="match status" value="1"/>
</dbReference>
<keyword evidence="11 18" id="KW-0479">Metal-binding</keyword>
<dbReference type="InterPro" id="IPR056179">
    <property type="entry name" value="DHQS_C"/>
</dbReference>
<dbReference type="GO" id="GO:0000166">
    <property type="term" value="F:nucleotide binding"/>
    <property type="evidence" value="ECO:0007669"/>
    <property type="project" value="UniProtKB-KW"/>
</dbReference>
<feature type="binding site" evidence="18">
    <location>
        <position position="183"/>
    </location>
    <ligand>
        <name>Zn(2+)</name>
        <dbReference type="ChEBI" id="CHEBI:29105"/>
    </ligand>
</feature>
<keyword evidence="17 18" id="KW-0170">Cobalt</keyword>
<reference evidence="23 24" key="1">
    <citation type="submission" date="2020-02" db="EMBL/GenBank/DDBJ databases">
        <title>Bacillus aquiflavi sp. nov., isolated from yellow water of strong flavor Chinese baijiu in Yibin region of China.</title>
        <authorList>
            <person name="Xie J."/>
        </authorList>
    </citation>
    <scope>NUCLEOTIDE SEQUENCE [LARGE SCALE GENOMIC DNA]</scope>
    <source>
        <strain evidence="23 24">3H-10</strain>
    </source>
</reference>
<sequence length="356" mass="39895">MKTIKIETGSKQYFVKIGIHVLNELLPFINEKFPHVTKIFIITDETVGKLHLTHLMSHLQGKDSSIYTVPSGEKAKTFNVYYDCLTYALEQKLDRKSLLLAFGGGAVGDLAGFVAATFMRGIPFIQIPTTILAHDSAVGGKVALNHPLGKNMIGAFHQPEAVFFDLSFIQSLPIREVRSGFAEVVKHALIKDKMLYETLFNSVASLDKISNEMLEYALTRGIEIKGSIVAEDEKEIGVRAFLNFGHTLGHAIEAEAGYGVITHGEAVVIGMLFALQVSKEIAGLTFDYQSFKIWLESLNYQTSIPKNMNASRLIERMKQDKKSVGQRIRFILLKELGYPIIYELDEEYLLKKIEQF</sequence>
<keyword evidence="19" id="KW-0812">Transmembrane</keyword>
<evidence type="ECO:0000256" key="3">
    <source>
        <dbReference type="ARBA" id="ARBA00001947"/>
    </source>
</evidence>
<dbReference type="AlphaFoldDB" id="A0A6B3VW08"/>
<dbReference type="UniPathway" id="UPA00053">
    <property type="reaction ID" value="UER00085"/>
</dbReference>
<dbReference type="GO" id="GO:0009423">
    <property type="term" value="P:chorismate biosynthetic process"/>
    <property type="evidence" value="ECO:0007669"/>
    <property type="project" value="UniProtKB-UniRule"/>
</dbReference>
<dbReference type="Proteomes" id="UP000570010">
    <property type="component" value="Unassembled WGS sequence"/>
</dbReference>
<keyword evidence="15 18" id="KW-0057">Aromatic amino acid biosynthesis</keyword>
<evidence type="ECO:0000256" key="2">
    <source>
        <dbReference type="ARBA" id="ARBA00001911"/>
    </source>
</evidence>
<comment type="caution">
    <text evidence="18">Lacks conserved residue(s) required for the propagation of feature annotation.</text>
</comment>
<evidence type="ECO:0000259" key="21">
    <source>
        <dbReference type="Pfam" id="PF24621"/>
    </source>
</evidence>
<evidence type="ECO:0000256" key="19">
    <source>
        <dbReference type="SAM" id="Phobius"/>
    </source>
</evidence>
<feature type="binding site" evidence="18">
    <location>
        <position position="150"/>
    </location>
    <ligand>
        <name>NAD(+)</name>
        <dbReference type="ChEBI" id="CHEBI:57540"/>
    </ligand>
</feature>
<evidence type="ECO:0000313" key="25">
    <source>
        <dbReference type="Proteomes" id="UP000570010"/>
    </source>
</evidence>
<dbReference type="Pfam" id="PF24621">
    <property type="entry name" value="DHQS_C"/>
    <property type="match status" value="1"/>
</dbReference>
<proteinExistence type="inferred from homology"/>
<evidence type="ECO:0000256" key="16">
    <source>
        <dbReference type="ARBA" id="ARBA00023239"/>
    </source>
</evidence>
<dbReference type="GO" id="GO:0009073">
    <property type="term" value="P:aromatic amino acid family biosynthetic process"/>
    <property type="evidence" value="ECO:0007669"/>
    <property type="project" value="UniProtKB-KW"/>
</dbReference>
<feature type="domain" description="3-dehydroquinate synthase N-terminal" evidence="20">
    <location>
        <begin position="67"/>
        <end position="178"/>
    </location>
</feature>
<name>A0A6B3VW08_9BACI</name>
<evidence type="ECO:0000256" key="11">
    <source>
        <dbReference type="ARBA" id="ARBA00022723"/>
    </source>
</evidence>
<keyword evidence="9 18" id="KW-0963">Cytoplasm</keyword>
<comment type="similarity">
    <text evidence="6 18">Belongs to the sugar phosphate cyclases superfamily. Dehydroquinate synthase family.</text>
</comment>
<feature type="domain" description="3-dehydroquinate synthase C-terminal" evidence="21">
    <location>
        <begin position="180"/>
        <end position="323"/>
    </location>
</feature>
<dbReference type="PANTHER" id="PTHR43622:SF7">
    <property type="entry name" value="3-DEHYDROQUINATE SYNTHASE, CHLOROPLASTIC"/>
    <property type="match status" value="1"/>
</dbReference>
<dbReference type="InterPro" id="IPR016037">
    <property type="entry name" value="DHQ_synth_AroB"/>
</dbReference>
<feature type="binding site" evidence="18">
    <location>
        <position position="246"/>
    </location>
    <ligand>
        <name>Zn(2+)</name>
        <dbReference type="ChEBI" id="CHEBI:29105"/>
    </ligand>
</feature>
<dbReference type="GO" id="GO:0003856">
    <property type="term" value="F:3-dehydroquinate synthase activity"/>
    <property type="evidence" value="ECO:0007669"/>
    <property type="project" value="UniProtKB-UniRule"/>
</dbReference>
<reference evidence="22 25" key="2">
    <citation type="submission" date="2020-07" db="EMBL/GenBank/DDBJ databases">
        <authorList>
            <person name="Feng H."/>
        </authorList>
    </citation>
    <scope>NUCLEOTIDE SEQUENCE [LARGE SCALE GENOMIC DNA]</scope>
    <source>
        <strain evidence="22">S-12</strain>
        <strain evidence="25">s-12</strain>
    </source>
</reference>
<evidence type="ECO:0000256" key="15">
    <source>
        <dbReference type="ARBA" id="ARBA00023141"/>
    </source>
</evidence>
<accession>A0A6B3VW08</accession>
<dbReference type="EMBL" id="JACEIO010000004">
    <property type="protein sequence ID" value="MBA4536083.1"/>
    <property type="molecule type" value="Genomic_DNA"/>
</dbReference>
<dbReference type="Gene3D" id="3.40.50.1970">
    <property type="match status" value="1"/>
</dbReference>
<dbReference type="Gene3D" id="1.20.1090.10">
    <property type="entry name" value="Dehydroquinate synthase-like - alpha domain"/>
    <property type="match status" value="1"/>
</dbReference>
<comment type="cofactor">
    <cofactor evidence="2 18">
        <name>NAD(+)</name>
        <dbReference type="ChEBI" id="CHEBI:57540"/>
    </cofactor>
</comment>
<evidence type="ECO:0000313" key="23">
    <source>
        <dbReference type="EMBL" id="NEY80457.1"/>
    </source>
</evidence>
<organism evidence="23 24">
    <name type="scientific">Bacillus aquiflavi</name>
    <dbReference type="NCBI Taxonomy" id="2672567"/>
    <lineage>
        <taxon>Bacteria</taxon>
        <taxon>Bacillati</taxon>
        <taxon>Bacillota</taxon>
        <taxon>Bacilli</taxon>
        <taxon>Bacillales</taxon>
        <taxon>Bacillaceae</taxon>
        <taxon>Bacillus</taxon>
    </lineage>
</organism>
<evidence type="ECO:0000256" key="12">
    <source>
        <dbReference type="ARBA" id="ARBA00022741"/>
    </source>
</evidence>
<evidence type="ECO:0000256" key="17">
    <source>
        <dbReference type="ARBA" id="ARBA00023285"/>
    </source>
</evidence>
<dbReference type="SUPFAM" id="SSF56796">
    <property type="entry name" value="Dehydroquinate synthase-like"/>
    <property type="match status" value="1"/>
</dbReference>
<dbReference type="PANTHER" id="PTHR43622">
    <property type="entry name" value="3-DEHYDROQUINATE SYNTHASE"/>
    <property type="match status" value="1"/>
</dbReference>
<dbReference type="GO" id="GO:0046872">
    <property type="term" value="F:metal ion binding"/>
    <property type="evidence" value="ECO:0007669"/>
    <property type="project" value="UniProtKB-KW"/>
</dbReference>
<evidence type="ECO:0000313" key="24">
    <source>
        <dbReference type="Proteomes" id="UP000472971"/>
    </source>
</evidence>
<dbReference type="InterPro" id="IPR050071">
    <property type="entry name" value="Dehydroquinate_synthase"/>
</dbReference>
<comment type="catalytic activity">
    <reaction evidence="1 18">
        <text>7-phospho-2-dehydro-3-deoxy-D-arabino-heptonate = 3-dehydroquinate + phosphate</text>
        <dbReference type="Rhea" id="RHEA:21968"/>
        <dbReference type="ChEBI" id="CHEBI:32364"/>
        <dbReference type="ChEBI" id="CHEBI:43474"/>
        <dbReference type="ChEBI" id="CHEBI:58394"/>
        <dbReference type="EC" id="4.2.3.4"/>
    </reaction>
</comment>
<feature type="binding site" evidence="18">
    <location>
        <position position="141"/>
    </location>
    <ligand>
        <name>NAD(+)</name>
        <dbReference type="ChEBI" id="CHEBI:57540"/>
    </ligand>
</feature>
<dbReference type="InterPro" id="IPR030960">
    <property type="entry name" value="DHQS/DOIS_N"/>
</dbReference>
<evidence type="ECO:0000256" key="10">
    <source>
        <dbReference type="ARBA" id="ARBA00022605"/>
    </source>
</evidence>
<evidence type="ECO:0000256" key="7">
    <source>
        <dbReference type="ARBA" id="ARBA00013031"/>
    </source>
</evidence>
<keyword evidence="19" id="KW-1133">Transmembrane helix</keyword>
<evidence type="ECO:0000256" key="5">
    <source>
        <dbReference type="ARBA" id="ARBA00004661"/>
    </source>
</evidence>
<comment type="cofactor">
    <cofactor evidence="18">
        <name>Co(2+)</name>
        <dbReference type="ChEBI" id="CHEBI:48828"/>
    </cofactor>
    <cofactor evidence="18">
        <name>Zn(2+)</name>
        <dbReference type="ChEBI" id="CHEBI:29105"/>
    </cofactor>
    <text evidence="18">Binds 1 divalent metal cation per subunit. Can use either Co(2+) or Zn(2+).</text>
</comment>
<keyword evidence="16 18" id="KW-0456">Lyase</keyword>
<keyword evidence="13 18" id="KW-0862">Zinc</keyword>
<evidence type="ECO:0000256" key="14">
    <source>
        <dbReference type="ARBA" id="ARBA00023027"/>
    </source>
</evidence>
<dbReference type="FunFam" id="3.40.50.1970:FF:000007">
    <property type="entry name" value="Pentafunctional AROM polypeptide"/>
    <property type="match status" value="1"/>
</dbReference>
<dbReference type="EMBL" id="JAAIWN010000004">
    <property type="protein sequence ID" value="NEY80457.1"/>
    <property type="molecule type" value="Genomic_DNA"/>
</dbReference>
<comment type="function">
    <text evidence="18">Catalyzes the conversion of 3-deoxy-D-arabino-heptulosonate 7-phosphate (DAHP) to dehydroquinate (DHQ).</text>
</comment>
<comment type="pathway">
    <text evidence="5 18">Metabolic intermediate biosynthesis; chorismate biosynthesis; chorismate from D-erythrose 4-phosphate and phosphoenolpyruvate: step 2/7.</text>
</comment>
<feature type="binding site" evidence="18">
    <location>
        <position position="263"/>
    </location>
    <ligand>
        <name>Zn(2+)</name>
        <dbReference type="ChEBI" id="CHEBI:29105"/>
    </ligand>
</feature>
<dbReference type="HAMAP" id="MF_00110">
    <property type="entry name" value="DHQ_synthase"/>
    <property type="match status" value="1"/>
</dbReference>
<evidence type="ECO:0000256" key="1">
    <source>
        <dbReference type="ARBA" id="ARBA00001393"/>
    </source>
</evidence>
<dbReference type="PIRSF" id="PIRSF001455">
    <property type="entry name" value="DHQ_synth"/>
    <property type="match status" value="1"/>
</dbReference>
<keyword evidence="19" id="KW-0472">Membrane</keyword>
<feature type="binding site" evidence="18">
    <location>
        <begin position="129"/>
        <end position="130"/>
    </location>
    <ligand>
        <name>NAD(+)</name>
        <dbReference type="ChEBI" id="CHEBI:57540"/>
    </ligand>
</feature>
<dbReference type="InterPro" id="IPR030963">
    <property type="entry name" value="DHQ_synth_fam"/>
</dbReference>
<feature type="binding site" evidence="18">
    <location>
        <begin position="105"/>
        <end position="109"/>
    </location>
    <ligand>
        <name>NAD(+)</name>
        <dbReference type="ChEBI" id="CHEBI:57540"/>
    </ligand>
</feature>
<dbReference type="Pfam" id="PF01761">
    <property type="entry name" value="DHQ_synthase"/>
    <property type="match status" value="1"/>
</dbReference>
<dbReference type="RefSeq" id="WP_163239885.1">
    <property type="nucleotide sequence ID" value="NZ_JAAIWN010000004.1"/>
</dbReference>